<evidence type="ECO:0000256" key="4">
    <source>
        <dbReference type="ARBA" id="ARBA00022989"/>
    </source>
</evidence>
<feature type="transmembrane region" description="Helical" evidence="6">
    <location>
        <begin position="578"/>
        <end position="601"/>
    </location>
</feature>
<sequence>MQNYPSRMISQLGVERRRSSIAQIVSNTLIMGKASKPSTTSLMRGQGRLIQSQSPEGELVDDMYLEELMHPAESSSNLTKKKTNIRANLGFFGLLLHDFQIWKKRWKNKQIEDPFFRREIKEIESNFGSSIGALFVFTRWVLMTNLVLSVFWISLVVVPMAVSFPYSNVTQGFALGNIVDGQGVLGEVWMFYGGYQYRALGGMYPLALAYLFLIILTYFGTLFVIMKSVARAASPQSSTAAESRFKFSLMTLSSWDYSVTSPEASINLSKGIVSMLKDHIYEVKAKEAADKFTNKTKIYALRVLAWIITILIIGGACTTIVFLVVYVNFSDQSTGSREKESDFVHVYGTTIVFSLINMLVPPIITKLTSIEGYPSGKMELSITLARVFCLRMANLFALIVTLYSRLTKLPYDCTGTVIGQELYKLVVMDTLVHLIGQLGINYIRYFWTQEKSEFVMSGPALVLIYRQGLIWVGTLACPLLPLVGVLSNLVFFHVNYRIVCDTCRPPLKRWSQSRNTAFLTAFLLVTLILIIIPISVVIGSQQVINLGQSSDCGPFGQEKPTSVYTKFQQQQPILLQQIMQWAVSDSVLLPLFLLLLAYIFYQRVLISGEKRHRLVLQAELLQETEDNAELLGKIQGHPSYS</sequence>
<feature type="transmembrane region" description="Helical" evidence="6">
    <location>
        <begin position="303"/>
        <end position="326"/>
    </location>
</feature>
<evidence type="ECO:0000313" key="8">
    <source>
        <dbReference type="EnsemblMetazoa" id="G32055.1:cds"/>
    </source>
</evidence>
<evidence type="ECO:0000259" key="7">
    <source>
        <dbReference type="Pfam" id="PF07810"/>
    </source>
</evidence>
<feature type="transmembrane region" description="Helical" evidence="6">
    <location>
        <begin position="479"/>
        <end position="496"/>
    </location>
</feature>
<evidence type="ECO:0000256" key="1">
    <source>
        <dbReference type="ARBA" id="ARBA00004141"/>
    </source>
</evidence>
<evidence type="ECO:0000256" key="6">
    <source>
        <dbReference type="SAM" id="Phobius"/>
    </source>
</evidence>
<dbReference type="OrthoDB" id="1936208at2759"/>
<feature type="transmembrane region" description="Helical" evidence="6">
    <location>
        <begin position="207"/>
        <end position="226"/>
    </location>
</feature>
<dbReference type="EnsemblMetazoa" id="G32055.1">
    <property type="protein sequence ID" value="G32055.1:cds"/>
    <property type="gene ID" value="G32055"/>
</dbReference>
<dbReference type="PANTHER" id="PTHR23302:SF24">
    <property type="entry name" value="TMC DOMAIN-CONTAINING PROTEIN"/>
    <property type="match status" value="1"/>
</dbReference>
<comment type="subcellular location">
    <subcellularLocation>
        <location evidence="1">Membrane</location>
        <topology evidence="1">Multi-pass membrane protein</topology>
    </subcellularLocation>
</comment>
<dbReference type="PANTHER" id="PTHR23302">
    <property type="entry name" value="TRANSMEMBRANE CHANNEL-RELATED"/>
    <property type="match status" value="1"/>
</dbReference>
<organism evidence="8 9">
    <name type="scientific">Magallana gigas</name>
    <name type="common">Pacific oyster</name>
    <name type="synonym">Crassostrea gigas</name>
    <dbReference type="NCBI Taxonomy" id="29159"/>
    <lineage>
        <taxon>Eukaryota</taxon>
        <taxon>Metazoa</taxon>
        <taxon>Spiralia</taxon>
        <taxon>Lophotrochozoa</taxon>
        <taxon>Mollusca</taxon>
        <taxon>Bivalvia</taxon>
        <taxon>Autobranchia</taxon>
        <taxon>Pteriomorphia</taxon>
        <taxon>Ostreida</taxon>
        <taxon>Ostreoidea</taxon>
        <taxon>Ostreidae</taxon>
        <taxon>Magallana</taxon>
    </lineage>
</organism>
<dbReference type="OMA" id="NHNIRAN"/>
<evidence type="ECO:0000256" key="5">
    <source>
        <dbReference type="ARBA" id="ARBA00023136"/>
    </source>
</evidence>
<feature type="transmembrane region" description="Helical" evidence="6">
    <location>
        <begin position="517"/>
        <end position="538"/>
    </location>
</feature>
<feature type="transmembrane region" description="Helical" evidence="6">
    <location>
        <begin position="384"/>
        <end position="403"/>
    </location>
</feature>
<comment type="similarity">
    <text evidence="2">Belongs to the TMC family.</text>
</comment>
<keyword evidence="9" id="KW-1185">Reference proteome</keyword>
<dbReference type="InterPro" id="IPR012496">
    <property type="entry name" value="TMC_dom"/>
</dbReference>
<reference evidence="8" key="1">
    <citation type="submission" date="2022-08" db="UniProtKB">
        <authorList>
            <consortium name="EnsemblMetazoa"/>
        </authorList>
    </citation>
    <scope>IDENTIFICATION</scope>
    <source>
        <strain evidence="8">05x7-T-G4-1.051#20</strain>
    </source>
</reference>
<keyword evidence="5 6" id="KW-0472">Membrane</keyword>
<dbReference type="Pfam" id="PF07810">
    <property type="entry name" value="TMC"/>
    <property type="match status" value="1"/>
</dbReference>
<keyword evidence="3 6" id="KW-0812">Transmembrane</keyword>
<evidence type="ECO:0000256" key="2">
    <source>
        <dbReference type="ARBA" id="ARBA00006510"/>
    </source>
</evidence>
<evidence type="ECO:0000313" key="9">
    <source>
        <dbReference type="Proteomes" id="UP000005408"/>
    </source>
</evidence>
<feature type="transmembrane region" description="Helical" evidence="6">
    <location>
        <begin position="423"/>
        <end position="442"/>
    </location>
</feature>
<name>A0A8W8MF17_MAGGI</name>
<proteinExistence type="inferred from homology"/>
<dbReference type="AlphaFoldDB" id="A0A8W8MF17"/>
<dbReference type="InterPro" id="IPR038900">
    <property type="entry name" value="TMC"/>
</dbReference>
<dbReference type="GO" id="GO:0008381">
    <property type="term" value="F:mechanosensitive monoatomic ion channel activity"/>
    <property type="evidence" value="ECO:0007669"/>
    <property type="project" value="TreeGrafter"/>
</dbReference>
<accession>A0A8W8MF17</accession>
<keyword evidence="4 6" id="KW-1133">Transmembrane helix</keyword>
<protein>
    <recommendedName>
        <fullName evidence="7">TMC domain-containing protein</fullName>
    </recommendedName>
</protein>
<evidence type="ECO:0000256" key="3">
    <source>
        <dbReference type="ARBA" id="ARBA00022692"/>
    </source>
</evidence>
<feature type="domain" description="TMC" evidence="7">
    <location>
        <begin position="413"/>
        <end position="512"/>
    </location>
</feature>
<dbReference type="GO" id="GO:0005886">
    <property type="term" value="C:plasma membrane"/>
    <property type="evidence" value="ECO:0007669"/>
    <property type="project" value="InterPro"/>
</dbReference>
<feature type="transmembrane region" description="Helical" evidence="6">
    <location>
        <begin position="140"/>
        <end position="162"/>
    </location>
</feature>
<dbReference type="Proteomes" id="UP000005408">
    <property type="component" value="Unassembled WGS sequence"/>
</dbReference>